<evidence type="ECO:0008006" key="3">
    <source>
        <dbReference type="Google" id="ProtNLM"/>
    </source>
</evidence>
<evidence type="ECO:0000313" key="2">
    <source>
        <dbReference type="Proteomes" id="UP000285478"/>
    </source>
</evidence>
<dbReference type="KEGG" id="htr:EPV75_02435"/>
<dbReference type="AlphaFoldDB" id="A0A451G530"/>
<organism evidence="1 2">
    <name type="scientific">Hydrogenovibrio thermophilus</name>
    <dbReference type="NCBI Taxonomy" id="265883"/>
    <lineage>
        <taxon>Bacteria</taxon>
        <taxon>Pseudomonadati</taxon>
        <taxon>Pseudomonadota</taxon>
        <taxon>Gammaproteobacteria</taxon>
        <taxon>Thiotrichales</taxon>
        <taxon>Piscirickettsiaceae</taxon>
        <taxon>Hydrogenovibrio</taxon>
    </lineage>
</organism>
<accession>A0A451G530</accession>
<gene>
    <name evidence="1" type="ORF">EPV75_02435</name>
</gene>
<evidence type="ECO:0000313" key="1">
    <source>
        <dbReference type="EMBL" id="QAB14602.1"/>
    </source>
</evidence>
<proteinExistence type="predicted"/>
<name>A0A451G530_9GAMM</name>
<dbReference type="Proteomes" id="UP000285478">
    <property type="component" value="Chromosome"/>
</dbReference>
<reference evidence="1 2" key="1">
    <citation type="journal article" date="2018" name="Environ. Microbiol.">
        <title>Genomes of ubiquitous marine and hypersaline Hydrogenovibrio, Thiomicrorhabdus and Thiomicrospira spp. encode a diversity of mechanisms to sustain chemolithoautotrophy in heterogeneous environments.</title>
        <authorList>
            <person name="Scott K.M."/>
            <person name="Williams J."/>
            <person name="Porter C.M.B."/>
            <person name="Russel S."/>
            <person name="Harmer T.L."/>
            <person name="Paul J.H."/>
            <person name="Antonen K.M."/>
            <person name="Bridges M.K."/>
            <person name="Camper G.J."/>
            <person name="Campla C.K."/>
            <person name="Casella L.G."/>
            <person name="Chase E."/>
            <person name="Conrad J.W."/>
            <person name="Cruz M.C."/>
            <person name="Dunlap D.S."/>
            <person name="Duran L."/>
            <person name="Fahsbender E.M."/>
            <person name="Goldsmith D.B."/>
            <person name="Keeley R.F."/>
            <person name="Kondoff M.R."/>
            <person name="Kussy B.I."/>
            <person name="Lane M.K."/>
            <person name="Lawler S."/>
            <person name="Leigh B.A."/>
            <person name="Lewis C."/>
            <person name="Lostal L.M."/>
            <person name="Marking D."/>
            <person name="Mancera P.A."/>
            <person name="McClenthan E.C."/>
            <person name="McIntyre E.A."/>
            <person name="Mine J.A."/>
            <person name="Modi S."/>
            <person name="Moore B.D."/>
            <person name="Morgan W.A."/>
            <person name="Nelson K.M."/>
            <person name="Nguyen K.N."/>
            <person name="Ogburn N."/>
            <person name="Parrino D.G."/>
            <person name="Pedapudi A.D."/>
            <person name="Pelham R.P."/>
            <person name="Preece A.M."/>
            <person name="Rampersad E.A."/>
            <person name="Richardson J.C."/>
            <person name="Rodgers C.M."/>
            <person name="Schaffer B.L."/>
            <person name="Sheridan N.E."/>
            <person name="Solone M.R."/>
            <person name="Staley Z.R."/>
            <person name="Tabuchi M."/>
            <person name="Waide R.J."/>
            <person name="Wanjugi P.W."/>
            <person name="Young S."/>
            <person name="Clum A."/>
            <person name="Daum C."/>
            <person name="Huntemann M."/>
            <person name="Ivanova N."/>
            <person name="Kyrpides N."/>
            <person name="Mikhailova N."/>
            <person name="Palaniappan K."/>
            <person name="Pillay M."/>
            <person name="Reddy T.B.K."/>
            <person name="Shapiro N."/>
            <person name="Stamatis D."/>
            <person name="Varghese N."/>
            <person name="Woyke T."/>
            <person name="Boden R."/>
            <person name="Freyermuth S.K."/>
            <person name="Kerfeld C.A."/>
        </authorList>
    </citation>
    <scope>NUCLEOTIDE SEQUENCE [LARGE SCALE GENOMIC DNA]</scope>
    <source>
        <strain evidence="1 2">JR-2</strain>
    </source>
</reference>
<keyword evidence="2" id="KW-1185">Reference proteome</keyword>
<dbReference type="RefSeq" id="WP_128384330.1">
    <property type="nucleotide sequence ID" value="NZ_CP035033.1"/>
</dbReference>
<protein>
    <recommendedName>
        <fullName evidence="3">DUF2846 domain-containing protein</fullName>
    </recommendedName>
</protein>
<dbReference type="EMBL" id="CP035033">
    <property type="protein sequence ID" value="QAB14602.1"/>
    <property type="molecule type" value="Genomic_DNA"/>
</dbReference>
<sequence length="207" mass="23124">MLHRLFFILLSILIVTLNGCSSSGHVKETGKKYVTAPPEGKAQVVFIRSSGFGGAVSAPIIEVTDNQIKPVTVLGAKQKTAYIVEPGLHDFIVTHESADLFKADLAENKTYFYMITPRMGFWKARFTPKAVKKSGGIYQVNSEEFSEIRESVGLSENKPSVLIWFDNNRDSIYEKLESAKKAWVSESQETKDLRTLVPEDGINTYLK</sequence>